<dbReference type="PANTHER" id="PTHR11071:SF561">
    <property type="entry name" value="PEPTIDYL-PROLYL CIS-TRANS ISOMERASE D-RELATED"/>
    <property type="match status" value="1"/>
</dbReference>
<evidence type="ECO:0000313" key="7">
    <source>
        <dbReference type="Proteomes" id="UP000734854"/>
    </source>
</evidence>
<dbReference type="InterPro" id="IPR002130">
    <property type="entry name" value="Cyclophilin-type_PPIase_dom"/>
</dbReference>
<dbReference type="GO" id="GO:0006457">
    <property type="term" value="P:protein folding"/>
    <property type="evidence" value="ECO:0007669"/>
    <property type="project" value="InterPro"/>
</dbReference>
<dbReference type="InterPro" id="IPR029000">
    <property type="entry name" value="Cyclophilin-like_dom_sf"/>
</dbReference>
<evidence type="ECO:0000256" key="1">
    <source>
        <dbReference type="ARBA" id="ARBA00007365"/>
    </source>
</evidence>
<sequence length="121" mass="13344">MCSSCTASKTAGESSPKCYRCSGHRCQTSSSETFECFRGPEFLAAAGNFIGFLVAFECSRQTAENFRALCTGEKRLGYKGSSFHRVIKDFMIQGGDFEKGNTPWLNKRHVVFGQVLEGMGM</sequence>
<dbReference type="SUPFAM" id="SSF50891">
    <property type="entry name" value="Cyclophilin-like"/>
    <property type="match status" value="1"/>
</dbReference>
<organism evidence="6 7">
    <name type="scientific">Zingiber officinale</name>
    <name type="common">Ginger</name>
    <name type="synonym">Amomum zingiber</name>
    <dbReference type="NCBI Taxonomy" id="94328"/>
    <lineage>
        <taxon>Eukaryota</taxon>
        <taxon>Viridiplantae</taxon>
        <taxon>Streptophyta</taxon>
        <taxon>Embryophyta</taxon>
        <taxon>Tracheophyta</taxon>
        <taxon>Spermatophyta</taxon>
        <taxon>Magnoliopsida</taxon>
        <taxon>Liliopsida</taxon>
        <taxon>Zingiberales</taxon>
        <taxon>Zingiberaceae</taxon>
        <taxon>Zingiber</taxon>
    </lineage>
</organism>
<evidence type="ECO:0000256" key="3">
    <source>
        <dbReference type="ARBA" id="ARBA00023235"/>
    </source>
</evidence>
<evidence type="ECO:0000313" key="6">
    <source>
        <dbReference type="EMBL" id="KAG6475314.1"/>
    </source>
</evidence>
<dbReference type="Proteomes" id="UP000734854">
    <property type="component" value="Unassembled WGS sequence"/>
</dbReference>
<dbReference type="GO" id="GO:0005737">
    <property type="term" value="C:cytoplasm"/>
    <property type="evidence" value="ECO:0007669"/>
    <property type="project" value="TreeGrafter"/>
</dbReference>
<comment type="catalytic activity">
    <reaction evidence="4">
        <text>[protein]-peptidylproline (omega=180) = [protein]-peptidylproline (omega=0)</text>
        <dbReference type="Rhea" id="RHEA:16237"/>
        <dbReference type="Rhea" id="RHEA-COMP:10747"/>
        <dbReference type="Rhea" id="RHEA-COMP:10748"/>
        <dbReference type="ChEBI" id="CHEBI:83833"/>
        <dbReference type="ChEBI" id="CHEBI:83834"/>
        <dbReference type="EC" id="5.2.1.8"/>
    </reaction>
</comment>
<comment type="function">
    <text evidence="4">PPIases accelerate the folding of proteins. It catalyzes the cis-trans isomerization of proline imidic peptide bonds in oligopeptides.</text>
</comment>
<dbReference type="AlphaFoldDB" id="A0A8J5EW23"/>
<name>A0A8J5EW23_ZINOF</name>
<gene>
    <name evidence="6" type="ORF">ZIOFF_064532</name>
</gene>
<evidence type="ECO:0000256" key="4">
    <source>
        <dbReference type="RuleBase" id="RU363019"/>
    </source>
</evidence>
<dbReference type="PROSITE" id="PS00170">
    <property type="entry name" value="CSA_PPIASE_1"/>
    <property type="match status" value="1"/>
</dbReference>
<keyword evidence="7" id="KW-1185">Reference proteome</keyword>
<dbReference type="InterPro" id="IPR020892">
    <property type="entry name" value="Cyclophilin-type_PPIase_CS"/>
</dbReference>
<dbReference type="PANTHER" id="PTHR11071">
    <property type="entry name" value="PEPTIDYL-PROLYL CIS-TRANS ISOMERASE"/>
    <property type="match status" value="1"/>
</dbReference>
<accession>A0A8J5EW23</accession>
<comment type="caution">
    <text evidence="6">The sequence shown here is derived from an EMBL/GenBank/DDBJ whole genome shotgun (WGS) entry which is preliminary data.</text>
</comment>
<dbReference type="PRINTS" id="PR00153">
    <property type="entry name" value="CSAPPISMRASE"/>
</dbReference>
<dbReference type="PROSITE" id="PS50072">
    <property type="entry name" value="CSA_PPIASE_2"/>
    <property type="match status" value="1"/>
</dbReference>
<dbReference type="Pfam" id="PF00160">
    <property type="entry name" value="Pro_isomerase"/>
    <property type="match status" value="1"/>
</dbReference>
<dbReference type="EC" id="5.2.1.8" evidence="4"/>
<dbReference type="EMBL" id="JACMSC010000018">
    <property type="protein sequence ID" value="KAG6475314.1"/>
    <property type="molecule type" value="Genomic_DNA"/>
</dbReference>
<evidence type="ECO:0000256" key="2">
    <source>
        <dbReference type="ARBA" id="ARBA00023110"/>
    </source>
</evidence>
<dbReference type="GO" id="GO:0016018">
    <property type="term" value="F:cyclosporin A binding"/>
    <property type="evidence" value="ECO:0007669"/>
    <property type="project" value="TreeGrafter"/>
</dbReference>
<comment type="similarity">
    <text evidence="1 4">Belongs to the cyclophilin-type PPIase family.</text>
</comment>
<dbReference type="Gene3D" id="2.40.100.10">
    <property type="entry name" value="Cyclophilin-like"/>
    <property type="match status" value="1"/>
</dbReference>
<protein>
    <recommendedName>
        <fullName evidence="4">Peptidyl-prolyl cis-trans isomerase</fullName>
        <shortName evidence="4">PPIase</shortName>
        <ecNumber evidence="4">5.2.1.8</ecNumber>
    </recommendedName>
</protein>
<reference evidence="6 7" key="1">
    <citation type="submission" date="2020-08" db="EMBL/GenBank/DDBJ databases">
        <title>Plant Genome Project.</title>
        <authorList>
            <person name="Zhang R.-G."/>
        </authorList>
    </citation>
    <scope>NUCLEOTIDE SEQUENCE [LARGE SCALE GENOMIC DNA]</scope>
    <source>
        <tissue evidence="6">Rhizome</tissue>
    </source>
</reference>
<dbReference type="GO" id="GO:0003755">
    <property type="term" value="F:peptidyl-prolyl cis-trans isomerase activity"/>
    <property type="evidence" value="ECO:0007669"/>
    <property type="project" value="UniProtKB-UniRule"/>
</dbReference>
<keyword evidence="2 4" id="KW-0697">Rotamase</keyword>
<keyword evidence="3 4" id="KW-0413">Isomerase</keyword>
<feature type="domain" description="PPIase cyclophilin-type" evidence="5">
    <location>
        <begin position="61"/>
        <end position="121"/>
    </location>
</feature>
<proteinExistence type="inferred from homology"/>
<evidence type="ECO:0000259" key="5">
    <source>
        <dbReference type="PROSITE" id="PS50072"/>
    </source>
</evidence>